<comment type="caution">
    <text evidence="1">The sequence shown here is derived from an EMBL/GenBank/DDBJ whole genome shotgun (WGS) entry which is preliminary data.</text>
</comment>
<dbReference type="EMBL" id="REGN01002848">
    <property type="protein sequence ID" value="RNA25852.1"/>
    <property type="molecule type" value="Genomic_DNA"/>
</dbReference>
<reference evidence="1 2" key="1">
    <citation type="journal article" date="2018" name="Sci. Rep.">
        <title>Genomic signatures of local adaptation to the degree of environmental predictability in rotifers.</title>
        <authorList>
            <person name="Franch-Gras L."/>
            <person name="Hahn C."/>
            <person name="Garcia-Roger E.M."/>
            <person name="Carmona M.J."/>
            <person name="Serra M."/>
            <person name="Gomez A."/>
        </authorList>
    </citation>
    <scope>NUCLEOTIDE SEQUENCE [LARGE SCALE GENOMIC DNA]</scope>
    <source>
        <strain evidence="1">HYR1</strain>
    </source>
</reference>
<organism evidence="1 2">
    <name type="scientific">Brachionus plicatilis</name>
    <name type="common">Marine rotifer</name>
    <name type="synonym">Brachionus muelleri</name>
    <dbReference type="NCBI Taxonomy" id="10195"/>
    <lineage>
        <taxon>Eukaryota</taxon>
        <taxon>Metazoa</taxon>
        <taxon>Spiralia</taxon>
        <taxon>Gnathifera</taxon>
        <taxon>Rotifera</taxon>
        <taxon>Eurotatoria</taxon>
        <taxon>Monogononta</taxon>
        <taxon>Pseudotrocha</taxon>
        <taxon>Ploima</taxon>
        <taxon>Brachionidae</taxon>
        <taxon>Brachionus</taxon>
    </lineage>
</organism>
<evidence type="ECO:0000313" key="2">
    <source>
        <dbReference type="Proteomes" id="UP000276133"/>
    </source>
</evidence>
<accession>A0A3M7RQN8</accession>
<proteinExistence type="predicted"/>
<keyword evidence="2" id="KW-1185">Reference proteome</keyword>
<gene>
    <name evidence="1" type="ORF">BpHYR1_045832</name>
</gene>
<dbReference type="AlphaFoldDB" id="A0A3M7RQN8"/>
<protein>
    <submittedName>
        <fullName evidence="1">Uncharacterized protein</fullName>
    </submittedName>
</protein>
<dbReference type="Proteomes" id="UP000276133">
    <property type="component" value="Unassembled WGS sequence"/>
</dbReference>
<name>A0A3M7RQN8_BRAPC</name>
<evidence type="ECO:0000313" key="1">
    <source>
        <dbReference type="EMBL" id="RNA25852.1"/>
    </source>
</evidence>
<sequence>MTGTSRIAVVAGLDAWTLINHLVKVFSIIQYCYQNLFINQSIHLSLKNDSVRKISSYTQKLKK</sequence>